<keyword evidence="1" id="KW-0472">Membrane</keyword>
<evidence type="ECO:0000256" key="1">
    <source>
        <dbReference type="SAM" id="Phobius"/>
    </source>
</evidence>
<proteinExistence type="predicted"/>
<protein>
    <recommendedName>
        <fullName evidence="4">DUF4190 domain-containing protein</fullName>
    </recommendedName>
</protein>
<keyword evidence="1" id="KW-1133">Transmembrane helix</keyword>
<feature type="transmembrane region" description="Helical" evidence="1">
    <location>
        <begin position="73"/>
        <end position="95"/>
    </location>
</feature>
<evidence type="ECO:0008006" key="4">
    <source>
        <dbReference type="Google" id="ProtNLM"/>
    </source>
</evidence>
<feature type="transmembrane region" description="Helical" evidence="1">
    <location>
        <begin position="12"/>
        <end position="33"/>
    </location>
</feature>
<organism evidence="2 3">
    <name type="scientific">Mycobacterium paraffinicum</name>
    <dbReference type="NCBI Taxonomy" id="53378"/>
    <lineage>
        <taxon>Bacteria</taxon>
        <taxon>Bacillati</taxon>
        <taxon>Actinomycetota</taxon>
        <taxon>Actinomycetes</taxon>
        <taxon>Mycobacteriales</taxon>
        <taxon>Mycobacteriaceae</taxon>
        <taxon>Mycobacterium</taxon>
    </lineage>
</organism>
<accession>A0ABP8RGK3</accession>
<gene>
    <name evidence="2" type="ORF">GCM10023161_14370</name>
</gene>
<reference evidence="3" key="1">
    <citation type="journal article" date="2019" name="Int. J. Syst. Evol. Microbiol.">
        <title>The Global Catalogue of Microorganisms (GCM) 10K type strain sequencing project: providing services to taxonomists for standard genome sequencing and annotation.</title>
        <authorList>
            <consortium name="The Broad Institute Genomics Platform"/>
            <consortium name="The Broad Institute Genome Sequencing Center for Infectious Disease"/>
            <person name="Wu L."/>
            <person name="Ma J."/>
        </authorList>
    </citation>
    <scope>NUCLEOTIDE SEQUENCE [LARGE SCALE GENOMIC DNA]</scope>
    <source>
        <strain evidence="3">JCM 17782</strain>
    </source>
</reference>
<evidence type="ECO:0000313" key="3">
    <source>
        <dbReference type="Proteomes" id="UP001501417"/>
    </source>
</evidence>
<keyword evidence="1" id="KW-0812">Transmembrane</keyword>
<dbReference type="Proteomes" id="UP001501417">
    <property type="component" value="Unassembled WGS sequence"/>
</dbReference>
<keyword evidence="3" id="KW-1185">Reference proteome</keyword>
<evidence type="ECO:0000313" key="2">
    <source>
        <dbReference type="EMBL" id="GAA4537436.1"/>
    </source>
</evidence>
<name>A0ABP8RGK3_9MYCO</name>
<sequence length="98" mass="10470">MPDQPLVNRYGPLTFAVAIVHIFVVDFVTWLFVLPMWPFVFVVLPVTLAYVGISALIARAAGRCGQIGRGMMIGSLSGPLSLVIFIPAFVIAAAIGPI</sequence>
<feature type="transmembrane region" description="Helical" evidence="1">
    <location>
        <begin position="39"/>
        <end position="61"/>
    </location>
</feature>
<dbReference type="EMBL" id="BAABGF010000017">
    <property type="protein sequence ID" value="GAA4537436.1"/>
    <property type="molecule type" value="Genomic_DNA"/>
</dbReference>
<comment type="caution">
    <text evidence="2">The sequence shown here is derived from an EMBL/GenBank/DDBJ whole genome shotgun (WGS) entry which is preliminary data.</text>
</comment>